<dbReference type="AlphaFoldDB" id="A0A5J4TDF7"/>
<dbReference type="EMBL" id="SNRW01033707">
    <property type="protein sequence ID" value="KAA6355992.1"/>
    <property type="molecule type" value="Genomic_DNA"/>
</dbReference>
<evidence type="ECO:0000256" key="3">
    <source>
        <dbReference type="ARBA" id="ARBA00022723"/>
    </source>
</evidence>
<dbReference type="PANTHER" id="PTHR11404">
    <property type="entry name" value="SUPEROXIDE DISMUTASE 2"/>
    <property type="match status" value="1"/>
</dbReference>
<dbReference type="Proteomes" id="UP000324800">
    <property type="component" value="Unassembled WGS sequence"/>
</dbReference>
<evidence type="ECO:0000259" key="5">
    <source>
        <dbReference type="Pfam" id="PF02777"/>
    </source>
</evidence>
<dbReference type="InterPro" id="IPR050265">
    <property type="entry name" value="Fe/Mn_Superoxide_Dismutase"/>
</dbReference>
<accession>A0A5J4TDF7</accession>
<evidence type="ECO:0000256" key="2">
    <source>
        <dbReference type="ARBA" id="ARBA00012682"/>
    </source>
</evidence>
<dbReference type="InterPro" id="IPR019832">
    <property type="entry name" value="Mn/Fe_SOD_C"/>
</dbReference>
<evidence type="ECO:0000256" key="1">
    <source>
        <dbReference type="ARBA" id="ARBA00008714"/>
    </source>
</evidence>
<comment type="caution">
    <text evidence="6">The sequence shown here is derived from an EMBL/GenBank/DDBJ whole genome shotgun (WGS) entry which is preliminary data.</text>
</comment>
<dbReference type="GO" id="GO:0046872">
    <property type="term" value="F:metal ion binding"/>
    <property type="evidence" value="ECO:0007669"/>
    <property type="project" value="UniProtKB-KW"/>
</dbReference>
<proteinExistence type="inferred from homology"/>
<dbReference type="InterPro" id="IPR036324">
    <property type="entry name" value="Mn/Fe_SOD_N_sf"/>
</dbReference>
<evidence type="ECO:0000256" key="4">
    <source>
        <dbReference type="ARBA" id="ARBA00023002"/>
    </source>
</evidence>
<reference evidence="6 7" key="1">
    <citation type="submission" date="2019-03" db="EMBL/GenBank/DDBJ databases">
        <title>Single cell metagenomics reveals metabolic interactions within the superorganism composed of flagellate Streblomastix strix and complex community of Bacteroidetes bacteria on its surface.</title>
        <authorList>
            <person name="Treitli S.C."/>
            <person name="Kolisko M."/>
            <person name="Husnik F."/>
            <person name="Keeling P."/>
            <person name="Hampl V."/>
        </authorList>
    </citation>
    <scope>NUCLEOTIDE SEQUENCE [LARGE SCALE GENOMIC DNA]</scope>
    <source>
        <strain evidence="6">ST1C</strain>
    </source>
</reference>
<dbReference type="OrthoDB" id="239262at2759"/>
<dbReference type="EC" id="1.15.1.1" evidence="2"/>
<gene>
    <name evidence="6" type="ORF">EZS28_048481</name>
</gene>
<dbReference type="GO" id="GO:0004784">
    <property type="term" value="F:superoxide dismutase activity"/>
    <property type="evidence" value="ECO:0007669"/>
    <property type="project" value="UniProtKB-EC"/>
</dbReference>
<name>A0A5J4TDF7_9EUKA</name>
<dbReference type="InterPro" id="IPR036314">
    <property type="entry name" value="SOD_C_sf"/>
</dbReference>
<evidence type="ECO:0000313" key="6">
    <source>
        <dbReference type="EMBL" id="KAA6355992.1"/>
    </source>
</evidence>
<protein>
    <recommendedName>
        <fullName evidence="2">superoxide dismutase</fullName>
        <ecNumber evidence="2">1.15.1.1</ecNumber>
    </recommendedName>
</protein>
<dbReference type="Pfam" id="PF02777">
    <property type="entry name" value="Sod_Fe_C"/>
    <property type="match status" value="1"/>
</dbReference>
<dbReference type="Gene3D" id="3.55.40.20">
    <property type="entry name" value="Iron/manganese superoxide dismutase, C-terminal domain"/>
    <property type="match status" value="1"/>
</dbReference>
<organism evidence="6 7">
    <name type="scientific">Streblomastix strix</name>
    <dbReference type="NCBI Taxonomy" id="222440"/>
    <lineage>
        <taxon>Eukaryota</taxon>
        <taxon>Metamonada</taxon>
        <taxon>Preaxostyla</taxon>
        <taxon>Oxymonadida</taxon>
        <taxon>Streblomastigidae</taxon>
        <taxon>Streblomastix</taxon>
    </lineage>
</organism>
<keyword evidence="4" id="KW-0560">Oxidoreductase</keyword>
<keyword evidence="3" id="KW-0479">Metal-binding</keyword>
<sequence length="196" mass="21885">MAKFQVNAALQAKIATPFEGLSEKLLTQHFELYKGYVANANTLLEEIETKKIAGPSLADRRRRLGFELNGIFLHELYFENITPKNTTPSAETKDALGKAFGGFEKFIDELKDTAKTRGVGWAVVSYDKILGRVHVGWQEEHHFGGAFVGVPPVLVVDCWEHAYITDYGATGRGGYVEAVVKRIDWDVVGERLKRAK</sequence>
<evidence type="ECO:0000313" key="7">
    <source>
        <dbReference type="Proteomes" id="UP000324800"/>
    </source>
</evidence>
<comment type="similarity">
    <text evidence="1">Belongs to the iron/manganese superoxide dismutase family.</text>
</comment>
<dbReference type="SUPFAM" id="SSF46609">
    <property type="entry name" value="Fe,Mn superoxide dismutase (SOD), N-terminal domain"/>
    <property type="match status" value="1"/>
</dbReference>
<dbReference type="SUPFAM" id="SSF54719">
    <property type="entry name" value="Fe,Mn superoxide dismutase (SOD), C-terminal domain"/>
    <property type="match status" value="1"/>
</dbReference>
<feature type="domain" description="Manganese/iron superoxide dismutase C-terminal" evidence="5">
    <location>
        <begin position="89"/>
        <end position="191"/>
    </location>
</feature>
<dbReference type="PANTHER" id="PTHR11404:SF6">
    <property type="entry name" value="SUPEROXIDE DISMUTASE [MN], MITOCHONDRIAL"/>
    <property type="match status" value="1"/>
</dbReference>